<dbReference type="PaxDb" id="67767-A0A0J7K257"/>
<comment type="caution">
    <text evidence="2">The sequence shown here is derived from an EMBL/GenBank/DDBJ whole genome shotgun (WGS) entry which is preliminary data.</text>
</comment>
<evidence type="ECO:0000313" key="3">
    <source>
        <dbReference type="Proteomes" id="UP000036403"/>
    </source>
</evidence>
<protein>
    <submittedName>
        <fullName evidence="2">Retrotransposon ty1-copia subclass</fullName>
    </submittedName>
</protein>
<dbReference type="Pfam" id="PF07727">
    <property type="entry name" value="RVT_2"/>
    <property type="match status" value="1"/>
</dbReference>
<evidence type="ECO:0000313" key="2">
    <source>
        <dbReference type="EMBL" id="KMQ84402.1"/>
    </source>
</evidence>
<reference evidence="2 3" key="1">
    <citation type="submission" date="2015-04" db="EMBL/GenBank/DDBJ databases">
        <title>Lasius niger genome sequencing.</title>
        <authorList>
            <person name="Konorov E.A."/>
            <person name="Nikitin M.A."/>
            <person name="Kirill M.V."/>
            <person name="Chang P."/>
        </authorList>
    </citation>
    <scope>NUCLEOTIDE SEQUENCE [LARGE SCALE GENOMIC DNA]</scope>
    <source>
        <tissue evidence="2">Whole</tissue>
    </source>
</reference>
<sequence>MELQDSKIIQEAMSRPDKDEWKAAMDDKINSLNINKTWELAEMPHDREPIEDANGFSKLSKMQMEIHANIKQDWLLKGSQKYSTDYDEVFAPVVRPTTFRTLLVIAGNRNFIVKHIDAKTAFLNGELENVIYMRQPKDNEVPDKEHMVCKLNKCIYRLKQAARVWNEKLHTILEGHGFKQSQTDPCLYSKVVDNIWIYLIIYVNDIIIGSKEERVVSDTIDLLRKNFNIIDLGNLRNYLGMSIKRDDKGIFYLNQPRYIKRK</sequence>
<gene>
    <name evidence="2" type="ORF">RF55_17813</name>
</gene>
<dbReference type="Proteomes" id="UP000036403">
    <property type="component" value="Unassembled WGS sequence"/>
</dbReference>
<dbReference type="GO" id="GO:0071897">
    <property type="term" value="P:DNA biosynthetic process"/>
    <property type="evidence" value="ECO:0007669"/>
    <property type="project" value="UniProtKB-ARBA"/>
</dbReference>
<dbReference type="EMBL" id="LBMM01016513">
    <property type="protein sequence ID" value="KMQ84402.1"/>
    <property type="molecule type" value="Genomic_DNA"/>
</dbReference>
<dbReference type="SUPFAM" id="SSF56672">
    <property type="entry name" value="DNA/RNA polymerases"/>
    <property type="match status" value="1"/>
</dbReference>
<keyword evidence="3" id="KW-1185">Reference proteome</keyword>
<accession>A0A0J7K257</accession>
<evidence type="ECO:0000259" key="1">
    <source>
        <dbReference type="Pfam" id="PF07727"/>
    </source>
</evidence>
<name>A0A0J7K257_LASNI</name>
<dbReference type="OrthoDB" id="7615381at2759"/>
<feature type="domain" description="Reverse transcriptase Ty1/copia-type" evidence="1">
    <location>
        <begin position="35"/>
        <end position="261"/>
    </location>
</feature>
<dbReference type="AlphaFoldDB" id="A0A0J7K257"/>
<organism evidence="2 3">
    <name type="scientific">Lasius niger</name>
    <name type="common">Black garden ant</name>
    <dbReference type="NCBI Taxonomy" id="67767"/>
    <lineage>
        <taxon>Eukaryota</taxon>
        <taxon>Metazoa</taxon>
        <taxon>Ecdysozoa</taxon>
        <taxon>Arthropoda</taxon>
        <taxon>Hexapoda</taxon>
        <taxon>Insecta</taxon>
        <taxon>Pterygota</taxon>
        <taxon>Neoptera</taxon>
        <taxon>Endopterygota</taxon>
        <taxon>Hymenoptera</taxon>
        <taxon>Apocrita</taxon>
        <taxon>Aculeata</taxon>
        <taxon>Formicoidea</taxon>
        <taxon>Formicidae</taxon>
        <taxon>Formicinae</taxon>
        <taxon>Lasius</taxon>
        <taxon>Lasius</taxon>
    </lineage>
</organism>
<proteinExistence type="predicted"/>
<dbReference type="STRING" id="67767.A0A0J7K257"/>
<dbReference type="InterPro" id="IPR043502">
    <property type="entry name" value="DNA/RNA_pol_sf"/>
</dbReference>
<dbReference type="InterPro" id="IPR013103">
    <property type="entry name" value="RVT_2"/>
</dbReference>